<dbReference type="InterPro" id="IPR000515">
    <property type="entry name" value="MetI-like"/>
</dbReference>
<dbReference type="PANTHER" id="PTHR43005">
    <property type="entry name" value="BLR7065 PROTEIN"/>
    <property type="match status" value="1"/>
</dbReference>
<evidence type="ECO:0000256" key="3">
    <source>
        <dbReference type="ARBA" id="ARBA00022475"/>
    </source>
</evidence>
<dbReference type="Gene3D" id="1.10.3720.10">
    <property type="entry name" value="MetI-like"/>
    <property type="match status" value="1"/>
</dbReference>
<comment type="similarity">
    <text evidence="7">Belongs to the binding-protein-dependent transport system permease family.</text>
</comment>
<feature type="transmembrane region" description="Helical" evidence="7">
    <location>
        <begin position="78"/>
        <end position="99"/>
    </location>
</feature>
<keyword evidence="3" id="KW-1003">Cell membrane</keyword>
<evidence type="ECO:0000256" key="7">
    <source>
        <dbReference type="RuleBase" id="RU363032"/>
    </source>
</evidence>
<evidence type="ECO:0000256" key="6">
    <source>
        <dbReference type="ARBA" id="ARBA00023136"/>
    </source>
</evidence>
<sequence>MTALRSLAGFLDRHLAILFLIPGGLCLALVTAYPFVFNLWASLTDLNLMYPGAMFVGLENYTKTIFDPELWHSAKNSLVWTISSVLGQLLLGLIGALALEQTRKGREPFRLILVVPWAFPAIVLAYSWRFLLDAVYGVTNHLLMLVGLIDAPVPWLTTPDYAMPIMVLINIWFGFPFMLVSILAALTMIPAQLYESARMDGAGYWQELRHITLPLIMPVLRSLVILRTIFVFNNFDFIFLTTGGGPVDATTTLPVYAFQVGWQRYDLGRMASVSVVMMLILGLLLATYVYALRKVRAPQ</sequence>
<evidence type="ECO:0000256" key="2">
    <source>
        <dbReference type="ARBA" id="ARBA00022448"/>
    </source>
</evidence>
<feature type="transmembrane region" description="Helical" evidence="7">
    <location>
        <begin position="211"/>
        <end position="230"/>
    </location>
</feature>
<proteinExistence type="inferred from homology"/>
<evidence type="ECO:0000256" key="1">
    <source>
        <dbReference type="ARBA" id="ARBA00004651"/>
    </source>
</evidence>
<dbReference type="STRING" id="1855383.SAMN05216548_103122"/>
<dbReference type="InterPro" id="IPR035906">
    <property type="entry name" value="MetI-like_sf"/>
</dbReference>
<dbReference type="SUPFAM" id="SSF161098">
    <property type="entry name" value="MetI-like"/>
    <property type="match status" value="1"/>
</dbReference>
<name>A0A1H9EC64_9HYPH</name>
<comment type="subcellular location">
    <subcellularLocation>
        <location evidence="1 7">Cell membrane</location>
        <topology evidence="1 7">Multi-pass membrane protein</topology>
    </subcellularLocation>
</comment>
<feature type="domain" description="ABC transmembrane type-1" evidence="8">
    <location>
        <begin position="74"/>
        <end position="289"/>
    </location>
</feature>
<accession>A0A1H9EC64</accession>
<dbReference type="AlphaFoldDB" id="A0A1H9EC64"/>
<feature type="transmembrane region" description="Helical" evidence="7">
    <location>
        <begin position="111"/>
        <end position="128"/>
    </location>
</feature>
<feature type="transmembrane region" description="Helical" evidence="7">
    <location>
        <begin position="237"/>
        <end position="258"/>
    </location>
</feature>
<gene>
    <name evidence="9" type="ORF">SAMN05216548_103122</name>
</gene>
<dbReference type="PANTHER" id="PTHR43005:SF1">
    <property type="entry name" value="SPERMIDINE_PUTRESCINE TRANSPORT SYSTEM PERMEASE PROTEIN"/>
    <property type="match status" value="1"/>
</dbReference>
<dbReference type="Proteomes" id="UP000199647">
    <property type="component" value="Unassembled WGS sequence"/>
</dbReference>
<evidence type="ECO:0000313" key="10">
    <source>
        <dbReference type="Proteomes" id="UP000199647"/>
    </source>
</evidence>
<evidence type="ECO:0000256" key="5">
    <source>
        <dbReference type="ARBA" id="ARBA00022989"/>
    </source>
</evidence>
<dbReference type="CDD" id="cd06261">
    <property type="entry name" value="TM_PBP2"/>
    <property type="match status" value="1"/>
</dbReference>
<keyword evidence="10" id="KW-1185">Reference proteome</keyword>
<dbReference type="Pfam" id="PF00528">
    <property type="entry name" value="BPD_transp_1"/>
    <property type="match status" value="1"/>
</dbReference>
<feature type="transmembrane region" description="Helical" evidence="7">
    <location>
        <begin position="15"/>
        <end position="41"/>
    </location>
</feature>
<keyword evidence="6 7" id="KW-0472">Membrane</keyword>
<dbReference type="EMBL" id="FOFG01000003">
    <property type="protein sequence ID" value="SEQ22823.1"/>
    <property type="molecule type" value="Genomic_DNA"/>
</dbReference>
<dbReference type="GO" id="GO:0005886">
    <property type="term" value="C:plasma membrane"/>
    <property type="evidence" value="ECO:0007669"/>
    <property type="project" value="UniProtKB-SubCell"/>
</dbReference>
<feature type="transmembrane region" description="Helical" evidence="7">
    <location>
        <begin position="134"/>
        <end position="153"/>
    </location>
</feature>
<dbReference type="GO" id="GO:0055085">
    <property type="term" value="P:transmembrane transport"/>
    <property type="evidence" value="ECO:0007669"/>
    <property type="project" value="InterPro"/>
</dbReference>
<feature type="transmembrane region" description="Helical" evidence="7">
    <location>
        <begin position="270"/>
        <end position="291"/>
    </location>
</feature>
<dbReference type="OrthoDB" id="7375219at2"/>
<evidence type="ECO:0000256" key="4">
    <source>
        <dbReference type="ARBA" id="ARBA00022692"/>
    </source>
</evidence>
<reference evidence="9 10" key="1">
    <citation type="submission" date="2016-10" db="EMBL/GenBank/DDBJ databases">
        <authorList>
            <person name="de Groot N.N."/>
        </authorList>
    </citation>
    <scope>NUCLEOTIDE SEQUENCE [LARGE SCALE GENOMIC DNA]</scope>
    <source>
        <strain evidence="9 10">A52C2</strain>
    </source>
</reference>
<evidence type="ECO:0000259" key="8">
    <source>
        <dbReference type="PROSITE" id="PS50928"/>
    </source>
</evidence>
<evidence type="ECO:0000313" key="9">
    <source>
        <dbReference type="EMBL" id="SEQ22823.1"/>
    </source>
</evidence>
<dbReference type="PROSITE" id="PS50928">
    <property type="entry name" value="ABC_TM1"/>
    <property type="match status" value="1"/>
</dbReference>
<keyword evidence="2 7" id="KW-0813">Transport</keyword>
<organism evidence="9 10">
    <name type="scientific">Faunimonas pinastri</name>
    <dbReference type="NCBI Taxonomy" id="1855383"/>
    <lineage>
        <taxon>Bacteria</taxon>
        <taxon>Pseudomonadati</taxon>
        <taxon>Pseudomonadota</taxon>
        <taxon>Alphaproteobacteria</taxon>
        <taxon>Hyphomicrobiales</taxon>
        <taxon>Afifellaceae</taxon>
        <taxon>Faunimonas</taxon>
    </lineage>
</organism>
<keyword evidence="4 7" id="KW-0812">Transmembrane</keyword>
<feature type="transmembrane region" description="Helical" evidence="7">
    <location>
        <begin position="165"/>
        <end position="191"/>
    </location>
</feature>
<dbReference type="RefSeq" id="WP_092495736.1">
    <property type="nucleotide sequence ID" value="NZ_FOFG01000003.1"/>
</dbReference>
<keyword evidence="5 7" id="KW-1133">Transmembrane helix</keyword>
<protein>
    <submittedName>
        <fullName evidence="9">Carbohydrate ABC transporter membrane protein 1, CUT1 family</fullName>
    </submittedName>
</protein>